<keyword evidence="2" id="KW-1185">Reference proteome</keyword>
<organism evidence="1 2">
    <name type="scientific">Cytobacillus depressus</name>
    <dbReference type="NCBI Taxonomy" id="1602942"/>
    <lineage>
        <taxon>Bacteria</taxon>
        <taxon>Bacillati</taxon>
        <taxon>Bacillota</taxon>
        <taxon>Bacilli</taxon>
        <taxon>Bacillales</taxon>
        <taxon>Bacillaceae</taxon>
        <taxon>Cytobacillus</taxon>
    </lineage>
</organism>
<sequence length="301" mass="33634">MEKALLEKNAEVLKRAVGSWLDRRILLTMAAQFAAKGKSIDGSAFLKVADTVKKSASLFSPLRSIYYPIAGLILTNDHLPDEEITRLHRHYEDLRKAGFRSSMYTYLAAFLMDDHLNPDRIKAVYEEMKKYHRFLTSYDDYPAAVIIAKKEGQVAELVEISEKYYEELNRNGFHKGNDLQFLANMLVLNGAYSNELVGDVIHAKDEFRRNGIKVKEMHYSSLAVIALSGKINEAVKYALDLIDMKLFKWHKEMAIVVATVIVSQEFADAPTGLTAALQAMIQAQQASIAAVSVAATSAHGS</sequence>
<protein>
    <submittedName>
        <fullName evidence="1">DUF4003 family protein</fullName>
    </submittedName>
</protein>
<dbReference type="RefSeq" id="WP_151536785.1">
    <property type="nucleotide sequence ID" value="NZ_WBOS01000016.1"/>
</dbReference>
<dbReference type="Pfam" id="PF13170">
    <property type="entry name" value="DUF4003"/>
    <property type="match status" value="1"/>
</dbReference>
<dbReference type="AlphaFoldDB" id="A0A6L3V5U5"/>
<dbReference type="EMBL" id="WBOS01000016">
    <property type="protein sequence ID" value="KAB2329971.1"/>
    <property type="molecule type" value="Genomic_DNA"/>
</dbReference>
<dbReference type="InterPro" id="IPR025062">
    <property type="entry name" value="DUF4003"/>
</dbReference>
<accession>A0A6L3V5U5</accession>
<reference evidence="1 2" key="1">
    <citation type="journal article" date="2016" name="Antonie Van Leeuwenhoek">
        <title>Bacillus depressus sp. nov., isolated from soil of a sunflower field.</title>
        <authorList>
            <person name="Wei X."/>
            <person name="Xin D."/>
            <person name="Xin Y."/>
            <person name="Zhang H."/>
            <person name="Wang T."/>
            <person name="Zhang J."/>
        </authorList>
    </citation>
    <scope>NUCLEOTIDE SEQUENCE [LARGE SCALE GENOMIC DNA]</scope>
    <source>
        <strain evidence="1 2">BZ1</strain>
    </source>
</reference>
<name>A0A6L3V5U5_9BACI</name>
<dbReference type="OrthoDB" id="1778393at2"/>
<evidence type="ECO:0000313" key="2">
    <source>
        <dbReference type="Proteomes" id="UP000481030"/>
    </source>
</evidence>
<gene>
    <name evidence="1" type="ORF">F7731_21145</name>
</gene>
<dbReference type="Proteomes" id="UP000481030">
    <property type="component" value="Unassembled WGS sequence"/>
</dbReference>
<proteinExistence type="predicted"/>
<comment type="caution">
    <text evidence="1">The sequence shown here is derived from an EMBL/GenBank/DDBJ whole genome shotgun (WGS) entry which is preliminary data.</text>
</comment>
<evidence type="ECO:0000313" key="1">
    <source>
        <dbReference type="EMBL" id="KAB2329971.1"/>
    </source>
</evidence>